<dbReference type="SMART" id="SM00480">
    <property type="entry name" value="POL3Bc"/>
    <property type="match status" value="1"/>
</dbReference>
<evidence type="ECO:0000256" key="10">
    <source>
        <dbReference type="ARBA" id="ARBA00030988"/>
    </source>
</evidence>
<dbReference type="PANTHER" id="PTHR30478:SF0">
    <property type="entry name" value="BETA SLIDING CLAMP"/>
    <property type="match status" value="1"/>
</dbReference>
<dbReference type="AlphaFoldDB" id="A0A1M5C6P3"/>
<keyword evidence="8" id="KW-0239">DNA-directed DNA polymerase</keyword>
<dbReference type="Gene3D" id="3.10.150.10">
    <property type="entry name" value="DNA Polymerase III, subunit A, domain 2"/>
    <property type="match status" value="2"/>
</dbReference>
<evidence type="ECO:0000256" key="4">
    <source>
        <dbReference type="ARBA" id="ARBA00022490"/>
    </source>
</evidence>
<dbReference type="PANTHER" id="PTHR30478">
    <property type="entry name" value="DNA POLYMERASE III SUBUNIT BETA"/>
    <property type="match status" value="1"/>
</dbReference>
<keyword evidence="6" id="KW-0548">Nucleotidyltransferase</keyword>
<dbReference type="InterPro" id="IPR046938">
    <property type="entry name" value="DNA_clamp_sf"/>
</dbReference>
<comment type="subcellular location">
    <subcellularLocation>
        <location evidence="1">Cytoplasm</location>
    </subcellularLocation>
</comment>
<gene>
    <name evidence="14" type="ORF">SAMN05444362_10747</name>
</gene>
<dbReference type="GO" id="GO:0008408">
    <property type="term" value="F:3'-5' exonuclease activity"/>
    <property type="evidence" value="ECO:0007669"/>
    <property type="project" value="InterPro"/>
</dbReference>
<evidence type="ECO:0000313" key="15">
    <source>
        <dbReference type="Proteomes" id="UP000184480"/>
    </source>
</evidence>
<protein>
    <recommendedName>
        <fullName evidence="3">Beta sliding clamp</fullName>
    </recommendedName>
    <alternativeName>
        <fullName evidence="11">Beta-clamp processivity factor</fullName>
    </alternativeName>
    <alternativeName>
        <fullName evidence="10">DNA polymerase III beta sliding clamp subunit</fullName>
    </alternativeName>
</protein>
<dbReference type="RefSeq" id="WP_062179331.1">
    <property type="nucleotide sequence ID" value="NZ_BBXL01000007.1"/>
</dbReference>
<evidence type="ECO:0000256" key="11">
    <source>
        <dbReference type="ARBA" id="ARBA00033276"/>
    </source>
</evidence>
<evidence type="ECO:0000313" key="14">
    <source>
        <dbReference type="EMBL" id="SHF50277.1"/>
    </source>
</evidence>
<evidence type="ECO:0000256" key="6">
    <source>
        <dbReference type="ARBA" id="ARBA00022695"/>
    </source>
</evidence>
<sequence>MTSTITISSSELLKRLISVSKIISPKSTLPILENILLNIQDGKVNISAADYQGRMNTSIEGILTDNNISICIEPKLIIEALKTLPEQPITIIIDDKLGITVKYKGGKFELVGKAPDEYPKDKSTNDTTKLSISAKVLLNGIEKTSFCSANDELRPVMNGVYFDVSAGRINFVASDGHKLALLEHADDSINETINMHNPNNKKDILLDCICPDCAKRYTRTDFFIKAEPYYCILSKKERNGFFSDYSDERIHKTRQEMIHRRITPRGMLQRFNCVSGKEATK</sequence>
<evidence type="ECO:0000256" key="3">
    <source>
        <dbReference type="ARBA" id="ARBA00021035"/>
    </source>
</evidence>
<feature type="domain" description="DNA polymerase III beta sliding clamp central" evidence="13">
    <location>
        <begin position="132"/>
        <end position="185"/>
    </location>
</feature>
<dbReference type="GO" id="GO:0005737">
    <property type="term" value="C:cytoplasm"/>
    <property type="evidence" value="ECO:0007669"/>
    <property type="project" value="UniProtKB-SubCell"/>
</dbReference>
<dbReference type="GO" id="GO:0006271">
    <property type="term" value="P:DNA strand elongation involved in DNA replication"/>
    <property type="evidence" value="ECO:0007669"/>
    <property type="project" value="TreeGrafter"/>
</dbReference>
<dbReference type="GO" id="GO:0009360">
    <property type="term" value="C:DNA polymerase III complex"/>
    <property type="evidence" value="ECO:0007669"/>
    <property type="project" value="InterPro"/>
</dbReference>
<comment type="similarity">
    <text evidence="2">Belongs to the beta sliding clamp family.</text>
</comment>
<evidence type="ECO:0000256" key="8">
    <source>
        <dbReference type="ARBA" id="ARBA00022932"/>
    </source>
</evidence>
<evidence type="ECO:0000259" key="12">
    <source>
        <dbReference type="Pfam" id="PF00712"/>
    </source>
</evidence>
<accession>A0A1M5C6P3</accession>
<dbReference type="CDD" id="cd00140">
    <property type="entry name" value="beta_clamp"/>
    <property type="match status" value="1"/>
</dbReference>
<keyword evidence="7" id="KW-0235">DNA replication</keyword>
<proteinExistence type="inferred from homology"/>
<dbReference type="OrthoDB" id="8421503at2"/>
<dbReference type="EMBL" id="FQUC01000007">
    <property type="protein sequence ID" value="SHF50277.1"/>
    <property type="molecule type" value="Genomic_DNA"/>
</dbReference>
<dbReference type="STRING" id="1346286.SAMN05444362_10747"/>
<dbReference type="Pfam" id="PF00712">
    <property type="entry name" value="DNA_pol3_beta"/>
    <property type="match status" value="1"/>
</dbReference>
<keyword evidence="9" id="KW-0238">DNA-binding</keyword>
<evidence type="ECO:0000256" key="9">
    <source>
        <dbReference type="ARBA" id="ARBA00023125"/>
    </source>
</evidence>
<dbReference type="GO" id="GO:0003677">
    <property type="term" value="F:DNA binding"/>
    <property type="evidence" value="ECO:0007669"/>
    <property type="project" value="UniProtKB-KW"/>
</dbReference>
<keyword evidence="15" id="KW-1185">Reference proteome</keyword>
<evidence type="ECO:0000259" key="13">
    <source>
        <dbReference type="Pfam" id="PF02767"/>
    </source>
</evidence>
<dbReference type="InterPro" id="IPR022637">
    <property type="entry name" value="DNA_polIII_beta_cen"/>
</dbReference>
<dbReference type="GO" id="GO:0003887">
    <property type="term" value="F:DNA-directed DNA polymerase activity"/>
    <property type="evidence" value="ECO:0007669"/>
    <property type="project" value="UniProtKB-KW"/>
</dbReference>
<dbReference type="Proteomes" id="UP000184480">
    <property type="component" value="Unassembled WGS sequence"/>
</dbReference>
<evidence type="ECO:0000256" key="1">
    <source>
        <dbReference type="ARBA" id="ARBA00004496"/>
    </source>
</evidence>
<evidence type="ECO:0000256" key="5">
    <source>
        <dbReference type="ARBA" id="ARBA00022679"/>
    </source>
</evidence>
<evidence type="ECO:0000256" key="2">
    <source>
        <dbReference type="ARBA" id="ARBA00010752"/>
    </source>
</evidence>
<feature type="domain" description="DNA polymerase III beta sliding clamp N-terminal" evidence="12">
    <location>
        <begin position="5"/>
        <end position="120"/>
    </location>
</feature>
<keyword evidence="5" id="KW-0808">Transferase</keyword>
<dbReference type="SUPFAM" id="SSF55979">
    <property type="entry name" value="DNA clamp"/>
    <property type="match status" value="2"/>
</dbReference>
<name>A0A1M5C6P3_9BACT</name>
<dbReference type="InterPro" id="IPR001001">
    <property type="entry name" value="DNA_polIII_beta"/>
</dbReference>
<evidence type="ECO:0000256" key="7">
    <source>
        <dbReference type="ARBA" id="ARBA00022705"/>
    </source>
</evidence>
<dbReference type="InterPro" id="IPR022634">
    <property type="entry name" value="DNA_polIII_beta_N"/>
</dbReference>
<organism evidence="14 15">
    <name type="scientific">Dysgonomonas macrotermitis</name>
    <dbReference type="NCBI Taxonomy" id="1346286"/>
    <lineage>
        <taxon>Bacteria</taxon>
        <taxon>Pseudomonadati</taxon>
        <taxon>Bacteroidota</taxon>
        <taxon>Bacteroidia</taxon>
        <taxon>Bacteroidales</taxon>
        <taxon>Dysgonomonadaceae</taxon>
        <taxon>Dysgonomonas</taxon>
    </lineage>
</organism>
<reference evidence="15" key="1">
    <citation type="submission" date="2016-11" db="EMBL/GenBank/DDBJ databases">
        <authorList>
            <person name="Varghese N."/>
            <person name="Submissions S."/>
        </authorList>
    </citation>
    <scope>NUCLEOTIDE SEQUENCE [LARGE SCALE GENOMIC DNA]</scope>
    <source>
        <strain evidence="15">DSM 27370</strain>
    </source>
</reference>
<dbReference type="Pfam" id="PF02767">
    <property type="entry name" value="DNA_pol3_beta_2"/>
    <property type="match status" value="1"/>
</dbReference>
<keyword evidence="4" id="KW-0963">Cytoplasm</keyword>